<dbReference type="EMBL" id="LZDD01000002">
    <property type="protein sequence ID" value="OJF71822.1"/>
    <property type="molecule type" value="Genomic_DNA"/>
</dbReference>
<dbReference type="Gene3D" id="3.40.190.100">
    <property type="entry name" value="Glycine betaine-binding periplasmic protein, domain 2"/>
    <property type="match status" value="1"/>
</dbReference>
<evidence type="ECO:0000256" key="9">
    <source>
        <dbReference type="RuleBase" id="RU363032"/>
    </source>
</evidence>
<dbReference type="Pfam" id="PF00528">
    <property type="entry name" value="BPD_transp_1"/>
    <property type="match status" value="1"/>
</dbReference>
<dbReference type="CDD" id="cd06261">
    <property type="entry name" value="TM_PBP2"/>
    <property type="match status" value="1"/>
</dbReference>
<dbReference type="STRING" id="1856638.A9Q68_07495"/>
<dbReference type="OrthoDB" id="9787902at2"/>
<dbReference type="PROSITE" id="PS50928">
    <property type="entry name" value="ABC_TM1"/>
    <property type="match status" value="1"/>
</dbReference>
<comment type="similarity">
    <text evidence="7">In the C-terminal section; belongs to the OsmX family.</text>
</comment>
<evidence type="ECO:0000256" key="7">
    <source>
        <dbReference type="ARBA" id="ARBA00035642"/>
    </source>
</evidence>
<dbReference type="SUPFAM" id="SSF161098">
    <property type="entry name" value="MetI-like"/>
    <property type="match status" value="1"/>
</dbReference>
<protein>
    <submittedName>
        <fullName evidence="11">Glycine/betaine ABC transporter permease</fullName>
    </submittedName>
</protein>
<dbReference type="FunFam" id="1.10.3720.10:FF:000001">
    <property type="entry name" value="Glycine betaine ABC transporter, permease"/>
    <property type="match status" value="1"/>
</dbReference>
<dbReference type="GO" id="GO:0015871">
    <property type="term" value="P:choline transport"/>
    <property type="evidence" value="ECO:0007669"/>
    <property type="project" value="TreeGrafter"/>
</dbReference>
<feature type="transmembrane region" description="Helical" evidence="9">
    <location>
        <begin position="74"/>
        <end position="91"/>
    </location>
</feature>
<dbReference type="SUPFAM" id="SSF53850">
    <property type="entry name" value="Periplasmic binding protein-like II"/>
    <property type="match status" value="1"/>
</dbReference>
<keyword evidence="5 9" id="KW-1133">Transmembrane helix</keyword>
<comment type="similarity">
    <text evidence="8">In the N-terminal section; belongs to the binding-protein-dependent transport system permease family.</text>
</comment>
<keyword evidence="2 9" id="KW-0813">Transport</keyword>
<evidence type="ECO:0000256" key="4">
    <source>
        <dbReference type="ARBA" id="ARBA00022692"/>
    </source>
</evidence>
<feature type="transmembrane region" description="Helical" evidence="9">
    <location>
        <begin position="47"/>
        <end position="67"/>
    </location>
</feature>
<dbReference type="Proteomes" id="UP000182015">
    <property type="component" value="Unassembled WGS sequence"/>
</dbReference>
<evidence type="ECO:0000256" key="6">
    <source>
        <dbReference type="ARBA" id="ARBA00023136"/>
    </source>
</evidence>
<reference evidence="12" key="1">
    <citation type="submission" date="2016-06" db="EMBL/GenBank/DDBJ databases">
        <authorList>
            <person name="de Vries S.P.W."/>
            <person name="Hadjirin N.F."/>
            <person name="Lay E.M."/>
            <person name="Zadoks R.N."/>
            <person name="Peacock S.J."/>
            <person name="Parkhill J."/>
            <person name="Grant A.J."/>
            <person name="Mcdougall S."/>
            <person name="Holmes M.A."/>
        </authorList>
    </citation>
    <scope>NUCLEOTIDE SEQUENCE [LARGE SCALE GENOMIC DNA]</scope>
    <source>
        <strain evidence="12">NZ1587</strain>
    </source>
</reference>
<evidence type="ECO:0000256" key="8">
    <source>
        <dbReference type="ARBA" id="ARBA00035652"/>
    </source>
</evidence>
<dbReference type="Gene3D" id="3.40.190.10">
    <property type="entry name" value="Periplasmic binding protein-like II"/>
    <property type="match status" value="1"/>
</dbReference>
<keyword evidence="6 9" id="KW-0472">Membrane</keyword>
<dbReference type="GO" id="GO:0043190">
    <property type="term" value="C:ATP-binding cassette (ABC) transporter complex"/>
    <property type="evidence" value="ECO:0007669"/>
    <property type="project" value="InterPro"/>
</dbReference>
<evidence type="ECO:0000313" key="12">
    <source>
        <dbReference type="Proteomes" id="UP000182015"/>
    </source>
</evidence>
<dbReference type="PANTHER" id="PTHR47737">
    <property type="entry name" value="GLYCINE BETAINE/PROLINE BETAINE TRANSPORT SYSTEM PERMEASE PROTEIN PROW"/>
    <property type="match status" value="1"/>
</dbReference>
<sequence>MNKILETKLPVAKLVESFTEWLTKTFSGLFDILQSIGSFLMDWMTSVLLFIPPLLFILLVTVAVFFISKKKWPLPIFTFLGLLFIYNQGLWEHLINTFTLVLVASLISIIIGVPLGIWMAKSTMVRNIINPVLDFMQTMPAFVYLIPAVAFFGIGMVPGVFASVIFALPPTVRFTNLGIRNISTELVEASDAFGSTPQQKLLKVELPLAKNTIMAGINQTMMLALSMVVTGSMIGAPGLGREVLSALQHADIGTGFVSGLALVILAIILDRTTQSINSKQEDKAAAGKTNKVVGLAVLALFILAALGHSFTTMAGGSGEKGEKVKIAYMQWDSEIASTNVIAEVLKQEGYRVEMTPLDNAVMWQTVANGNADFTVSPWLPVTQAEHMKKYKDQVDDLGPNLKGTKLGLVVPKYMKDVNSIEDLSDQAKKKITGIEPGAGITTATQKTIKAYPNLSDWELVLSSTGAMTTSLDQAYKNKEEIIVTGWSPHWMFSKYDLKYLKDPKKTLGGEENIQTLARLGLKKDMPELYKIVDNFYWTTEDMESVMLDMNNGMKPEDAAKKWIKANKDKVKKWTDTK</sequence>
<dbReference type="AlphaFoldDB" id="A0A1L8MM38"/>
<accession>A0A1L8MM38</accession>
<gene>
    <name evidence="11" type="ORF">A9Q68_07495</name>
</gene>
<proteinExistence type="inferred from homology"/>
<evidence type="ECO:0000259" key="10">
    <source>
        <dbReference type="PROSITE" id="PS50928"/>
    </source>
</evidence>
<evidence type="ECO:0000256" key="1">
    <source>
        <dbReference type="ARBA" id="ARBA00004141"/>
    </source>
</evidence>
<feature type="transmembrane region" description="Helical" evidence="9">
    <location>
        <begin position="97"/>
        <end position="120"/>
    </location>
</feature>
<dbReference type="CDD" id="cd13639">
    <property type="entry name" value="PBP2_OpuAC_like"/>
    <property type="match status" value="1"/>
</dbReference>
<dbReference type="GO" id="GO:0005275">
    <property type="term" value="F:amine transmembrane transporter activity"/>
    <property type="evidence" value="ECO:0007669"/>
    <property type="project" value="TreeGrafter"/>
</dbReference>
<name>A0A1L8MM38_9STRE</name>
<dbReference type="PANTHER" id="PTHR47737:SF1">
    <property type="entry name" value="GLYCINE BETAINE_PROLINE BETAINE TRANSPORT SYSTEM PERMEASE PROTEIN PROW"/>
    <property type="match status" value="1"/>
</dbReference>
<dbReference type="GO" id="GO:0015226">
    <property type="term" value="F:carnitine transmembrane transporter activity"/>
    <property type="evidence" value="ECO:0007669"/>
    <property type="project" value="TreeGrafter"/>
</dbReference>
<dbReference type="Pfam" id="PF04069">
    <property type="entry name" value="OpuAC"/>
    <property type="match status" value="1"/>
</dbReference>
<dbReference type="InterPro" id="IPR007210">
    <property type="entry name" value="ABC_Gly_betaine_transp_sub-bd"/>
</dbReference>
<feature type="transmembrane region" description="Helical" evidence="9">
    <location>
        <begin position="292"/>
        <end position="315"/>
    </location>
</feature>
<keyword evidence="3" id="KW-1003">Cell membrane</keyword>
<comment type="caution">
    <text evidence="11">The sequence shown here is derived from an EMBL/GenBank/DDBJ whole genome shotgun (WGS) entry which is preliminary data.</text>
</comment>
<evidence type="ECO:0000256" key="3">
    <source>
        <dbReference type="ARBA" id="ARBA00022475"/>
    </source>
</evidence>
<dbReference type="RefSeq" id="WP_071794090.1">
    <property type="nucleotide sequence ID" value="NZ_LZDD01000002.1"/>
</dbReference>
<organism evidence="11 12">
    <name type="scientific">Streptococcus bovimastitidis</name>
    <dbReference type="NCBI Taxonomy" id="1856638"/>
    <lineage>
        <taxon>Bacteria</taxon>
        <taxon>Bacillati</taxon>
        <taxon>Bacillota</taxon>
        <taxon>Bacilli</taxon>
        <taxon>Lactobacillales</taxon>
        <taxon>Streptococcaceae</taxon>
        <taxon>Streptococcus</taxon>
    </lineage>
</organism>
<feature type="transmembrane region" description="Helical" evidence="9">
    <location>
        <begin position="252"/>
        <end position="269"/>
    </location>
</feature>
<keyword evidence="4 9" id="KW-0812">Transmembrane</keyword>
<dbReference type="InterPro" id="IPR035906">
    <property type="entry name" value="MetI-like_sf"/>
</dbReference>
<feature type="transmembrane region" description="Helical" evidence="9">
    <location>
        <begin position="221"/>
        <end position="240"/>
    </location>
</feature>
<dbReference type="InterPro" id="IPR000515">
    <property type="entry name" value="MetI-like"/>
</dbReference>
<feature type="transmembrane region" description="Helical" evidence="9">
    <location>
        <begin position="141"/>
        <end position="168"/>
    </location>
</feature>
<evidence type="ECO:0000256" key="2">
    <source>
        <dbReference type="ARBA" id="ARBA00022448"/>
    </source>
</evidence>
<comment type="subcellular location">
    <subcellularLocation>
        <location evidence="9">Cell membrane</location>
        <topology evidence="9">Multi-pass membrane protein</topology>
    </subcellularLocation>
    <subcellularLocation>
        <location evidence="1">Membrane</location>
        <topology evidence="1">Multi-pass membrane protein</topology>
    </subcellularLocation>
</comment>
<evidence type="ECO:0000313" key="11">
    <source>
        <dbReference type="EMBL" id="OJF71822.1"/>
    </source>
</evidence>
<dbReference type="GO" id="GO:0031460">
    <property type="term" value="P:glycine betaine transport"/>
    <property type="evidence" value="ECO:0007669"/>
    <property type="project" value="TreeGrafter"/>
</dbReference>
<feature type="domain" description="ABC transmembrane type-1" evidence="10">
    <location>
        <begin position="94"/>
        <end position="273"/>
    </location>
</feature>
<keyword evidence="12" id="KW-1185">Reference proteome</keyword>
<dbReference type="Gene3D" id="1.10.3720.10">
    <property type="entry name" value="MetI-like"/>
    <property type="match status" value="1"/>
</dbReference>
<comment type="similarity">
    <text evidence="9">Belongs to the binding-protein-dependent transport system permease family.</text>
</comment>
<evidence type="ECO:0000256" key="5">
    <source>
        <dbReference type="ARBA" id="ARBA00022989"/>
    </source>
</evidence>